<keyword evidence="2" id="KW-1185">Reference proteome</keyword>
<sequence>MGNNITDIIRQIVEPSLPSIAVGNVIETNPLTVILANDADIVLSAQSLIVASDKLPLEIGESLYLLVLNRNKIYYVLDRV</sequence>
<name>A0A414B555_9FIRM</name>
<evidence type="ECO:0000313" key="2">
    <source>
        <dbReference type="Proteomes" id="UP000284621"/>
    </source>
</evidence>
<evidence type="ECO:0008006" key="3">
    <source>
        <dbReference type="Google" id="ProtNLM"/>
    </source>
</evidence>
<evidence type="ECO:0000313" key="1">
    <source>
        <dbReference type="EMBL" id="RHC64160.1"/>
    </source>
</evidence>
<gene>
    <name evidence="1" type="ORF">DW833_08840</name>
</gene>
<protein>
    <recommendedName>
        <fullName evidence="3">DUF2577 domain-containing protein</fullName>
    </recommendedName>
</protein>
<dbReference type="RefSeq" id="WP_118381195.1">
    <property type="nucleotide sequence ID" value="NZ_CABJFJ010000009.1"/>
</dbReference>
<proteinExistence type="predicted"/>
<organism evidence="1 2">
    <name type="scientific">Anaerobutyricum hallii</name>
    <dbReference type="NCBI Taxonomy" id="39488"/>
    <lineage>
        <taxon>Bacteria</taxon>
        <taxon>Bacillati</taxon>
        <taxon>Bacillota</taxon>
        <taxon>Clostridia</taxon>
        <taxon>Lachnospirales</taxon>
        <taxon>Lachnospiraceae</taxon>
        <taxon>Anaerobutyricum</taxon>
    </lineage>
</organism>
<comment type="caution">
    <text evidence="1">The sequence shown here is derived from an EMBL/GenBank/DDBJ whole genome shotgun (WGS) entry which is preliminary data.</text>
</comment>
<reference evidence="1 2" key="1">
    <citation type="submission" date="2018-08" db="EMBL/GenBank/DDBJ databases">
        <title>A genome reference for cultivated species of the human gut microbiota.</title>
        <authorList>
            <person name="Zou Y."/>
            <person name="Xue W."/>
            <person name="Luo G."/>
        </authorList>
    </citation>
    <scope>NUCLEOTIDE SEQUENCE [LARGE SCALE GENOMIC DNA]</scope>
    <source>
        <strain evidence="1 2">AM34-3LB</strain>
    </source>
</reference>
<dbReference type="AlphaFoldDB" id="A0A414B555"/>
<accession>A0A414B555</accession>
<dbReference type="Proteomes" id="UP000284621">
    <property type="component" value="Unassembled WGS sequence"/>
</dbReference>
<dbReference type="EMBL" id="QSID01000009">
    <property type="protein sequence ID" value="RHC64160.1"/>
    <property type="molecule type" value="Genomic_DNA"/>
</dbReference>